<comment type="caution">
    <text evidence="2">The sequence shown here is derived from an EMBL/GenBank/DDBJ whole genome shotgun (WGS) entry which is preliminary data.</text>
</comment>
<evidence type="ECO:0000256" key="1">
    <source>
        <dbReference type="SAM" id="Phobius"/>
    </source>
</evidence>
<keyword evidence="1" id="KW-0472">Membrane</keyword>
<keyword evidence="1" id="KW-1133">Transmembrane helix</keyword>
<evidence type="ECO:0000313" key="2">
    <source>
        <dbReference type="EMBL" id="KAJ5282068.1"/>
    </source>
</evidence>
<reference evidence="2 3" key="1">
    <citation type="journal article" date="2023" name="IMA Fungus">
        <title>Comparative genomic study of the Penicillium genus elucidates a diverse pangenome and 15 lateral gene transfer events.</title>
        <authorList>
            <person name="Petersen C."/>
            <person name="Sorensen T."/>
            <person name="Nielsen M.R."/>
            <person name="Sondergaard T.E."/>
            <person name="Sorensen J.L."/>
            <person name="Fitzpatrick D.A."/>
            <person name="Frisvad J.C."/>
            <person name="Nielsen K.L."/>
        </authorList>
    </citation>
    <scope>NUCLEOTIDE SEQUENCE [LARGE SCALE GENOMIC DNA]</scope>
    <source>
        <strain evidence="2 3">IBT 3361</strain>
    </source>
</reference>
<keyword evidence="1" id="KW-0812">Transmembrane</keyword>
<dbReference type="EMBL" id="JAPVEB010000001">
    <property type="protein sequence ID" value="KAJ5282068.1"/>
    <property type="molecule type" value="Genomic_DNA"/>
</dbReference>
<gene>
    <name evidence="2" type="ORF">N7505_000048</name>
</gene>
<sequence>MPLDSHTERSPLALPLTSGGRVYARDNTYEISALCGVLHVVLYLARVALLLLLPLFAAKFTSTSSEDTVTLFTAAKNVTLAAGEY</sequence>
<organism evidence="2 3">
    <name type="scientific">Penicillium chrysogenum</name>
    <name type="common">Penicillium notatum</name>
    <dbReference type="NCBI Taxonomy" id="5076"/>
    <lineage>
        <taxon>Eukaryota</taxon>
        <taxon>Fungi</taxon>
        <taxon>Dikarya</taxon>
        <taxon>Ascomycota</taxon>
        <taxon>Pezizomycotina</taxon>
        <taxon>Eurotiomycetes</taxon>
        <taxon>Eurotiomycetidae</taxon>
        <taxon>Eurotiales</taxon>
        <taxon>Aspergillaceae</taxon>
        <taxon>Penicillium</taxon>
        <taxon>Penicillium chrysogenum species complex</taxon>
    </lineage>
</organism>
<proteinExistence type="predicted"/>
<protein>
    <submittedName>
        <fullName evidence="2">Uncharacterized protein</fullName>
    </submittedName>
</protein>
<accession>A0ABQ8WST5</accession>
<feature type="transmembrane region" description="Helical" evidence="1">
    <location>
        <begin position="31"/>
        <end position="56"/>
    </location>
</feature>
<dbReference type="Proteomes" id="UP001220256">
    <property type="component" value="Unassembled WGS sequence"/>
</dbReference>
<name>A0ABQ8WST5_PENCH</name>
<evidence type="ECO:0000313" key="3">
    <source>
        <dbReference type="Proteomes" id="UP001220256"/>
    </source>
</evidence>
<keyword evidence="3" id="KW-1185">Reference proteome</keyword>